<gene>
    <name evidence="1" type="ORF">PU648_05460</name>
</gene>
<name>A0ABU3UD34_9ACTN</name>
<dbReference type="EMBL" id="JARAKF010000001">
    <property type="protein sequence ID" value="MDU8991832.1"/>
    <property type="molecule type" value="Genomic_DNA"/>
</dbReference>
<comment type="caution">
    <text evidence="1">The sequence shown here is derived from an EMBL/GenBank/DDBJ whole genome shotgun (WGS) entry which is preliminary data.</text>
</comment>
<dbReference type="RefSeq" id="WP_164406058.1">
    <property type="nucleotide sequence ID" value="NZ_CP107955.1"/>
</dbReference>
<reference evidence="1 2" key="1">
    <citation type="submission" date="2023-02" db="EMBL/GenBank/DDBJ databases">
        <authorList>
            <person name="Maleckis M."/>
        </authorList>
    </citation>
    <scope>NUCLEOTIDE SEQUENCE [LARGE SCALE GENOMIC DNA]</scope>
    <source>
        <strain evidence="1 2">P8-A2</strain>
    </source>
</reference>
<evidence type="ECO:0000313" key="2">
    <source>
        <dbReference type="Proteomes" id="UP001257627"/>
    </source>
</evidence>
<proteinExistence type="predicted"/>
<protein>
    <submittedName>
        <fullName evidence="1">Uncharacterized protein</fullName>
    </submittedName>
</protein>
<evidence type="ECO:0000313" key="1">
    <source>
        <dbReference type="EMBL" id="MDU8991832.1"/>
    </source>
</evidence>
<organism evidence="1 2">
    <name type="scientific">Streptomyces mirabilis</name>
    <dbReference type="NCBI Taxonomy" id="68239"/>
    <lineage>
        <taxon>Bacteria</taxon>
        <taxon>Bacillati</taxon>
        <taxon>Actinomycetota</taxon>
        <taxon>Actinomycetes</taxon>
        <taxon>Kitasatosporales</taxon>
        <taxon>Streptomycetaceae</taxon>
        <taxon>Streptomyces</taxon>
    </lineage>
</organism>
<keyword evidence="2" id="KW-1185">Reference proteome</keyword>
<accession>A0ABU3UD34</accession>
<sequence length="57" mass="5692">MGPPALDAVAHGDQAYLHVSHPSQSRTATGGFAVVREGPAGAVLAIGATLDPLRSTV</sequence>
<dbReference type="Proteomes" id="UP001257627">
    <property type="component" value="Unassembled WGS sequence"/>
</dbReference>